<evidence type="ECO:0000313" key="3">
    <source>
        <dbReference type="Proteomes" id="UP000198736"/>
    </source>
</evidence>
<evidence type="ECO:0000313" key="2">
    <source>
        <dbReference type="EMBL" id="CUS34154.1"/>
    </source>
</evidence>
<name>A0A0S4LBP7_9BACT</name>
<dbReference type="AlphaFoldDB" id="A0A0S4LBP7"/>
<proteinExistence type="predicted"/>
<evidence type="ECO:0000256" key="1">
    <source>
        <dbReference type="SAM" id="MobiDB-lite"/>
    </source>
</evidence>
<organism evidence="2 3">
    <name type="scientific">Candidatus Nitrospira nitrificans</name>
    <dbReference type="NCBI Taxonomy" id="1742973"/>
    <lineage>
        <taxon>Bacteria</taxon>
        <taxon>Pseudomonadati</taxon>
        <taxon>Nitrospirota</taxon>
        <taxon>Nitrospiria</taxon>
        <taxon>Nitrospirales</taxon>
        <taxon>Nitrospiraceae</taxon>
        <taxon>Nitrospira</taxon>
    </lineage>
</organism>
<gene>
    <name evidence="2" type="ORF">COMA2_160004</name>
</gene>
<accession>A0A0S4LBP7</accession>
<dbReference type="EMBL" id="CZPZ01000008">
    <property type="protein sequence ID" value="CUS34154.1"/>
    <property type="molecule type" value="Genomic_DNA"/>
</dbReference>
<protein>
    <submittedName>
        <fullName evidence="2">Uncharacterized protein</fullName>
    </submittedName>
</protein>
<feature type="region of interest" description="Disordered" evidence="1">
    <location>
        <begin position="1"/>
        <end position="22"/>
    </location>
</feature>
<reference evidence="3" key="1">
    <citation type="submission" date="2015-10" db="EMBL/GenBank/DDBJ databases">
        <authorList>
            <person name="Luecker S."/>
            <person name="Luecker S."/>
        </authorList>
    </citation>
    <scope>NUCLEOTIDE SEQUENCE [LARGE SCALE GENOMIC DNA]</scope>
</reference>
<dbReference type="Proteomes" id="UP000198736">
    <property type="component" value="Unassembled WGS sequence"/>
</dbReference>
<feature type="compositionally biased region" description="Low complexity" evidence="1">
    <location>
        <begin position="10"/>
        <end position="21"/>
    </location>
</feature>
<sequence>MPTVGLPISPAHTPTHALPAASRRRAKYRVTMPQLHSRHDAIHLVEESLPPAGGLVILIKRELAATVCLCGVRLLISAAPPLSTSRQRINQIPPRS</sequence>
<keyword evidence="3" id="KW-1185">Reference proteome</keyword>